<proteinExistence type="predicted"/>
<reference evidence="6" key="2">
    <citation type="submission" date="2019-10" db="EMBL/GenBank/DDBJ databases">
        <title>Conservation and host-specific expression of non-tandemly repeated heterogenous ribosome RNA gene in arbuscular mycorrhizal fungi.</title>
        <authorList>
            <person name="Maeda T."/>
            <person name="Kobayashi Y."/>
            <person name="Nakagawa T."/>
            <person name="Ezawa T."/>
            <person name="Yamaguchi K."/>
            <person name="Bino T."/>
            <person name="Nishimoto Y."/>
            <person name="Shigenobu S."/>
            <person name="Kawaguchi M."/>
        </authorList>
    </citation>
    <scope>NUCLEOTIDE SEQUENCE</scope>
    <source>
        <strain evidence="6">HR1</strain>
    </source>
</reference>
<evidence type="ECO:0000313" key="7">
    <source>
        <dbReference type="Proteomes" id="UP000247702"/>
    </source>
</evidence>
<feature type="signal peptide" evidence="4">
    <location>
        <begin position="1"/>
        <end position="22"/>
    </location>
</feature>
<keyword evidence="1" id="KW-0175">Coiled coil</keyword>
<protein>
    <submittedName>
        <fullName evidence="5">Uncharacterized protein</fullName>
    </submittedName>
</protein>
<keyword evidence="4" id="KW-0732">Signal</keyword>
<name>A0A2Z6RLN0_9GLOM</name>
<dbReference type="EMBL" id="BLAL01000169">
    <property type="protein sequence ID" value="GES87509.1"/>
    <property type="molecule type" value="Genomic_DNA"/>
</dbReference>
<reference evidence="5 7" key="1">
    <citation type="submission" date="2017-11" db="EMBL/GenBank/DDBJ databases">
        <title>The genome of Rhizophagus clarus HR1 reveals common genetic basis of auxotrophy among arbuscular mycorrhizal fungi.</title>
        <authorList>
            <person name="Kobayashi Y."/>
        </authorList>
    </citation>
    <scope>NUCLEOTIDE SEQUENCE [LARGE SCALE GENOMIC DNA]</scope>
    <source>
        <strain evidence="5 7">HR1</strain>
    </source>
</reference>
<evidence type="ECO:0000313" key="6">
    <source>
        <dbReference type="EMBL" id="GES87509.1"/>
    </source>
</evidence>
<organism evidence="5 7">
    <name type="scientific">Rhizophagus clarus</name>
    <dbReference type="NCBI Taxonomy" id="94130"/>
    <lineage>
        <taxon>Eukaryota</taxon>
        <taxon>Fungi</taxon>
        <taxon>Fungi incertae sedis</taxon>
        <taxon>Mucoromycota</taxon>
        <taxon>Glomeromycotina</taxon>
        <taxon>Glomeromycetes</taxon>
        <taxon>Glomerales</taxon>
        <taxon>Glomeraceae</taxon>
        <taxon>Rhizophagus</taxon>
    </lineage>
</organism>
<evidence type="ECO:0000256" key="4">
    <source>
        <dbReference type="SAM" id="SignalP"/>
    </source>
</evidence>
<keyword evidence="7" id="KW-1185">Reference proteome</keyword>
<feature type="compositionally biased region" description="Basic and acidic residues" evidence="2">
    <location>
        <begin position="813"/>
        <end position="823"/>
    </location>
</feature>
<feature type="transmembrane region" description="Helical" evidence="3">
    <location>
        <begin position="698"/>
        <end position="718"/>
    </location>
</feature>
<dbReference type="EMBL" id="BEXD01003876">
    <property type="protein sequence ID" value="GBC03264.1"/>
    <property type="molecule type" value="Genomic_DNA"/>
</dbReference>
<keyword evidence="3" id="KW-0812">Transmembrane</keyword>
<gene>
    <name evidence="6" type="ORF">RCL2_001450000</name>
    <name evidence="5" type="ORF">RclHR1_05040005</name>
</gene>
<evidence type="ECO:0000256" key="1">
    <source>
        <dbReference type="SAM" id="Coils"/>
    </source>
</evidence>
<feature type="transmembrane region" description="Helical" evidence="3">
    <location>
        <begin position="753"/>
        <end position="774"/>
    </location>
</feature>
<comment type="caution">
    <text evidence="5">The sequence shown here is derived from an EMBL/GenBank/DDBJ whole genome shotgun (WGS) entry which is preliminary data.</text>
</comment>
<keyword evidence="3" id="KW-1133">Transmembrane helix</keyword>
<accession>A0A2Z6RLN0</accession>
<dbReference type="Proteomes" id="UP000247702">
    <property type="component" value="Unassembled WGS sequence"/>
</dbReference>
<keyword evidence="3" id="KW-0472">Membrane</keyword>
<feature type="coiled-coil region" evidence="1">
    <location>
        <begin position="856"/>
        <end position="883"/>
    </location>
</feature>
<sequence length="1294" mass="147678">MRLYFIFLLLIILSTTILPTKSSITFEEPQPETPSTPRVLNTACYDDNTILVRIVRVNYTAPPLVCVEERLSIRTIYPNGTVKVFDLSSNTLNIQSFNFCIWPTFNPLRYYPIKNNLLLITYAEAEDVNNPYTYNDWGMVIDLNGVIISKTKLSSSFVNTTSNEWLPAQDSITLNVHRDNGFLRMNPINETYLLLQQLRIDENGEIQFLAESYITYTGHPIDAIATMDGGYAVIYPDYEPASSIPLTPYMTIRGFFLQNESPEIQGPFDLYQTSNLVSSVILLDCRFTKVGYGQTCLVVLDTLPETNQNTFIKIDFLSSGTVYNITIFQKNPADFTDFSLEALSYGGYFIYSTTHPNAGSNLNLYGYVLDDQGNRYNWDLPYPTLTDEGGGIVVLPNNTLAIPQPEFGQTWGLITTDLYKIEGARDHGYGNLHIFSTTPNISDVIDPSQTQTLIIKFYDKVDISPYHNITILQDDGFGNGIIRQFTSATVNNGEFIRSIDDYTVEVTVIDSTFNQFNTKYYVLIDDGFVKSKQYQEPILGIQDSTWNFMTMPQQVGSKSLSDVYHEKVNATRVDGKVRLTTDATAYFKSFKHDKVRVKEFFDNLRQELANAVPVSLDRITTSGRHEIDKSVSPEQYILSINVEKAKIKGDKSVNLVVHDLDTLIRNKLITVIGTGEYTNYLDSNYGYVPMPRWIEKNLASTIATLALNFTLLFASYWYKMFAIFKCGNAIENFVTSILFTSIDAGSVENIFTTSLFFVTFPFIVNLAFAFKVVFDELMRNDLGKLLETIRKFKDELLSEGNNSREGGSLSEGDYSREDDFEKDGSTQGLITKVDYKKTGKELVKVLRETRKELTKIKGESKEVIDLTKELKDLNEKLKDSNENDVIDVEKLKDSNENDVIDVEKLKDLNETDVIDVEKLKDSNETNVIDVEKLKDPNENDVIDVENSNHSNKIVIDVEKLKKINNLIQELRQIENFTEELVEDSKHIAELEKLLDELNKNNDEPKRVNVNEEVLQGNIEVKKFTKETAKEFEKELNKIKDSMDGLKDVGQFKKQLDALVNGLKKENITNKKEINSELRKLENFKKELEIITFNEMQEEARKFNEHTEFTTGYITEDNVNRARESNRWSNIWEGVKKWSNRIKNGDEETAEGSTSGQPEKKYRNFSKWLKDHKDNQIVIVLFTILAGVDISHLELLGSKLRINIPSCNFGCFKTRNVHVNFNAKLSHVAENSLFWGGVTNIFITDISTIFLKSFYLGQVVSLGFTPVYTIAKSIIHLITNITNIYKYKHKPQQTK</sequence>
<feature type="coiled-coil region" evidence="1">
    <location>
        <begin position="963"/>
        <end position="1090"/>
    </location>
</feature>
<evidence type="ECO:0000313" key="5">
    <source>
        <dbReference type="EMBL" id="GBC03264.1"/>
    </source>
</evidence>
<feature type="region of interest" description="Disordered" evidence="2">
    <location>
        <begin position="800"/>
        <end position="823"/>
    </location>
</feature>
<evidence type="ECO:0000256" key="3">
    <source>
        <dbReference type="SAM" id="Phobius"/>
    </source>
</evidence>
<evidence type="ECO:0000256" key="2">
    <source>
        <dbReference type="SAM" id="MobiDB-lite"/>
    </source>
</evidence>
<feature type="chain" id="PRO_5036060143" evidence="4">
    <location>
        <begin position="23"/>
        <end position="1294"/>
    </location>
</feature>
<dbReference type="Proteomes" id="UP000615446">
    <property type="component" value="Unassembled WGS sequence"/>
</dbReference>
<dbReference type="STRING" id="94130.A0A2Z6RLN0"/>